<dbReference type="Pfam" id="PF03253">
    <property type="entry name" value="UT"/>
    <property type="match status" value="1"/>
</dbReference>
<dbReference type="Gene3D" id="1.10.3430.10">
    <property type="entry name" value="Ammonium transporter AmtB like domains"/>
    <property type="match status" value="1"/>
</dbReference>
<sequence length="672" mass="78662">MEKIKLFFKPYSAIIFLNYWWVGIFLFILSFLLPSVGFYAIISIVSTIAFAEIVGIREEYLKYGFYLYNSLLVGMGVGYFFDISYAAIILTILLSIITFLFSFSLNKFFSWFNVPILSFPFAVVSMLFYLASLKYTNLLSNLLHRTPFIDFSFHNVFIDSFFKSMGTILFLPYVIAGVVISIIIFSISRIMFFMAVLGFVVGVYTHAIFVPYYEAVSSIYNFNFILIAMALGGIFLIPHPKNYLLALIGVIISVVFIDAMQVFFNIYSLPVYTLPFNIIVVSFLILLYWVGYKYFNYYIKETPEKSLSYYLSKIYRFGGDGIKIYLPFSGEWFVYQGFEGKWTHKGKWKYAYDFVIKKNGKTYQNDGLFLEDYYAFGKPVLAPVNGYVVAKRDDLPDNFIGNVDRVNNWGNYIIIKSDYGYYVEISHLMQNSINVNVGDYVKVGDIIGKCGNSGYSPEPHIHIQVQKYAVLGSETLPFKFVDFIKNGKLYYYDLPKEYESIEAPVLDNSMKLRVNFILDDEFKYRDSNNKEVIFKVKMNDKGEFFLTDGENELYFYTAERLFYFYDYKGGESYLKELFKLLPKLPLINKNVKYFDVLPLEFRFRLHKLAIMQFISSFNHKFFNQKVEYTKEKLKVFSKYGEVHFSFYEKGFSLIKGKNFELRRINEKNHSNY</sequence>
<feature type="transmembrane region" description="Helical" evidence="7">
    <location>
        <begin position="192"/>
        <end position="213"/>
    </location>
</feature>
<accession>A0AAJ4RC56</accession>
<evidence type="ECO:0000256" key="3">
    <source>
        <dbReference type="ARBA" id="ARBA00022475"/>
    </source>
</evidence>
<reference evidence="9" key="3">
    <citation type="submission" date="2019-06" db="EMBL/GenBank/DDBJ databases">
        <title>A comparative analysis of the Nautiliaceae.</title>
        <authorList>
            <person name="Grosche A."/>
            <person name="Smedile F."/>
            <person name="Vetriani C."/>
        </authorList>
    </citation>
    <scope>NUCLEOTIDE SEQUENCE</scope>
    <source>
        <strain evidence="9">TB6</strain>
    </source>
</reference>
<reference evidence="12" key="1">
    <citation type="submission" date="2018-03" db="EMBL/GenBank/DDBJ databases">
        <title>A comparative analysis of the Nautiliaceae.</title>
        <authorList>
            <person name="Grosche A."/>
            <person name="Smedile F."/>
            <person name="Vetriani C."/>
        </authorList>
    </citation>
    <scope>NUCLEOTIDE SEQUENCE [LARGE SCALE GENOMIC DNA]</scope>
    <source>
        <strain evidence="12">TB6</strain>
    </source>
</reference>
<evidence type="ECO:0000256" key="2">
    <source>
        <dbReference type="ARBA" id="ARBA00005914"/>
    </source>
</evidence>
<dbReference type="Proteomes" id="UP000272781">
    <property type="component" value="Unassembled WGS sequence"/>
</dbReference>
<dbReference type="CDD" id="cd12797">
    <property type="entry name" value="M23_peptidase"/>
    <property type="match status" value="1"/>
</dbReference>
<dbReference type="InterPro" id="IPR016047">
    <property type="entry name" value="M23ase_b-sheet_dom"/>
</dbReference>
<feature type="transmembrane region" description="Helical" evidence="7">
    <location>
        <begin position="270"/>
        <end position="290"/>
    </location>
</feature>
<feature type="transmembrane region" description="Helical" evidence="7">
    <location>
        <begin position="244"/>
        <end position="264"/>
    </location>
</feature>
<dbReference type="GO" id="GO:0015204">
    <property type="term" value="F:urea transmembrane transporter activity"/>
    <property type="evidence" value="ECO:0007669"/>
    <property type="project" value="InterPro"/>
</dbReference>
<protein>
    <submittedName>
        <fullName evidence="10">Urea transporter</fullName>
    </submittedName>
</protein>
<evidence type="ECO:0000256" key="6">
    <source>
        <dbReference type="ARBA" id="ARBA00023136"/>
    </source>
</evidence>
<dbReference type="InterPro" id="IPR004937">
    <property type="entry name" value="Urea_transporter"/>
</dbReference>
<keyword evidence="4 7" id="KW-0812">Transmembrane</keyword>
<keyword evidence="12" id="KW-1185">Reference proteome</keyword>
<evidence type="ECO:0000313" key="9">
    <source>
        <dbReference type="EMBL" id="QCI28034.1"/>
    </source>
</evidence>
<dbReference type="AlphaFoldDB" id="A0AAJ4RC56"/>
<dbReference type="PANTHER" id="PTHR10464">
    <property type="entry name" value="UREA TRANSPORTER"/>
    <property type="match status" value="1"/>
</dbReference>
<feature type="transmembrane region" description="Helical" evidence="7">
    <location>
        <begin position="112"/>
        <end position="131"/>
    </location>
</feature>
<feature type="transmembrane region" description="Helical" evidence="7">
    <location>
        <begin position="219"/>
        <end position="237"/>
    </location>
</feature>
<evidence type="ECO:0000313" key="12">
    <source>
        <dbReference type="Proteomes" id="UP000298805"/>
    </source>
</evidence>
<evidence type="ECO:0000256" key="7">
    <source>
        <dbReference type="SAM" id="Phobius"/>
    </source>
</evidence>
<dbReference type="SUPFAM" id="SSF51261">
    <property type="entry name" value="Duplicated hybrid motif"/>
    <property type="match status" value="1"/>
</dbReference>
<organism evidence="10 11">
    <name type="scientific">Caminibacter pacificus</name>
    <dbReference type="NCBI Taxonomy" id="1424653"/>
    <lineage>
        <taxon>Bacteria</taxon>
        <taxon>Pseudomonadati</taxon>
        <taxon>Campylobacterota</taxon>
        <taxon>Epsilonproteobacteria</taxon>
        <taxon>Nautiliales</taxon>
        <taxon>Nautiliaceae</taxon>
        <taxon>Caminibacter</taxon>
    </lineage>
</organism>
<feature type="transmembrane region" description="Helical" evidence="7">
    <location>
        <begin position="12"/>
        <end position="32"/>
    </location>
</feature>
<keyword evidence="3" id="KW-1003">Cell membrane</keyword>
<evidence type="ECO:0000256" key="4">
    <source>
        <dbReference type="ARBA" id="ARBA00022692"/>
    </source>
</evidence>
<evidence type="ECO:0000256" key="5">
    <source>
        <dbReference type="ARBA" id="ARBA00022989"/>
    </source>
</evidence>
<dbReference type="EMBL" id="CP027432">
    <property type="protein sequence ID" value="QCI28034.1"/>
    <property type="molecule type" value="Genomic_DNA"/>
</dbReference>
<reference evidence="10 11" key="2">
    <citation type="submission" date="2018-11" db="EMBL/GenBank/DDBJ databases">
        <title>Genomic Encyclopedia of Type Strains, Phase IV (KMG-IV): sequencing the most valuable type-strain genomes for metagenomic binning, comparative biology and taxonomic classification.</title>
        <authorList>
            <person name="Goeker M."/>
        </authorList>
    </citation>
    <scope>NUCLEOTIDE SEQUENCE [LARGE SCALE GENOMIC DNA]</scope>
    <source>
        <strain evidence="10 11">DSM 27783</strain>
    </source>
</reference>
<evidence type="ECO:0000313" key="10">
    <source>
        <dbReference type="EMBL" id="ROR39778.1"/>
    </source>
</evidence>
<dbReference type="RefSeq" id="WP_123352172.1">
    <property type="nucleotide sequence ID" value="NZ_CP027432.2"/>
</dbReference>
<gene>
    <name evidence="9" type="ORF">C6V80_03355</name>
    <name evidence="10" type="ORF">EDC58_0753</name>
</gene>
<feature type="transmembrane region" description="Helical" evidence="7">
    <location>
        <begin position="87"/>
        <end position="105"/>
    </location>
</feature>
<name>A0AAJ4RC56_9BACT</name>
<dbReference type="InterPro" id="IPR011055">
    <property type="entry name" value="Dup_hybrid_motif"/>
</dbReference>
<keyword evidence="5 7" id="KW-1133">Transmembrane helix</keyword>
<dbReference type="Proteomes" id="UP000298805">
    <property type="component" value="Chromosome"/>
</dbReference>
<comment type="subcellular location">
    <subcellularLocation>
        <location evidence="1">Cell membrane</location>
        <topology evidence="1">Multi-pass membrane protein</topology>
    </subcellularLocation>
</comment>
<evidence type="ECO:0000259" key="8">
    <source>
        <dbReference type="Pfam" id="PF01551"/>
    </source>
</evidence>
<proteinExistence type="inferred from homology"/>
<dbReference type="PANTHER" id="PTHR10464:SF4">
    <property type="entry name" value="UREA TRANSPORTER"/>
    <property type="match status" value="1"/>
</dbReference>
<evidence type="ECO:0000313" key="11">
    <source>
        <dbReference type="Proteomes" id="UP000272781"/>
    </source>
</evidence>
<keyword evidence="6 7" id="KW-0472">Membrane</keyword>
<feature type="domain" description="M23ase beta-sheet core" evidence="8">
    <location>
        <begin position="377"/>
        <end position="468"/>
    </location>
</feature>
<evidence type="ECO:0000256" key="1">
    <source>
        <dbReference type="ARBA" id="ARBA00004651"/>
    </source>
</evidence>
<feature type="transmembrane region" description="Helical" evidence="7">
    <location>
        <begin position="165"/>
        <end position="185"/>
    </location>
</feature>
<dbReference type="Pfam" id="PF01551">
    <property type="entry name" value="Peptidase_M23"/>
    <property type="match status" value="1"/>
</dbReference>
<dbReference type="GO" id="GO:0005886">
    <property type="term" value="C:plasma membrane"/>
    <property type="evidence" value="ECO:0007669"/>
    <property type="project" value="UniProtKB-SubCell"/>
</dbReference>
<dbReference type="Gene3D" id="2.70.70.10">
    <property type="entry name" value="Glucose Permease (Domain IIA)"/>
    <property type="match status" value="1"/>
</dbReference>
<feature type="transmembrane region" description="Helical" evidence="7">
    <location>
        <begin position="38"/>
        <end position="56"/>
    </location>
</feature>
<dbReference type="EMBL" id="RJVK01000002">
    <property type="protein sequence ID" value="ROR39778.1"/>
    <property type="molecule type" value="Genomic_DNA"/>
</dbReference>
<feature type="transmembrane region" description="Helical" evidence="7">
    <location>
        <begin position="63"/>
        <end position="81"/>
    </location>
</feature>
<dbReference type="InterPro" id="IPR029020">
    <property type="entry name" value="Ammonium/urea_transptr"/>
</dbReference>
<comment type="similarity">
    <text evidence="2">Belongs to the urea transporter family.</text>
</comment>